<accession>A0ABR1MEC0</accession>
<keyword evidence="3" id="KW-1185">Reference proteome</keyword>
<evidence type="ECO:0000256" key="1">
    <source>
        <dbReference type="SAM" id="MobiDB-lite"/>
    </source>
</evidence>
<dbReference type="Proteomes" id="UP001365128">
    <property type="component" value="Unassembled WGS sequence"/>
</dbReference>
<organism evidence="2 3">
    <name type="scientific">Phyllosticta citricarpa</name>
    <dbReference type="NCBI Taxonomy" id="55181"/>
    <lineage>
        <taxon>Eukaryota</taxon>
        <taxon>Fungi</taxon>
        <taxon>Dikarya</taxon>
        <taxon>Ascomycota</taxon>
        <taxon>Pezizomycotina</taxon>
        <taxon>Dothideomycetes</taxon>
        <taxon>Dothideomycetes incertae sedis</taxon>
        <taxon>Botryosphaeriales</taxon>
        <taxon>Phyllostictaceae</taxon>
        <taxon>Phyllosticta</taxon>
    </lineage>
</organism>
<name>A0ABR1MEC0_9PEZI</name>
<evidence type="ECO:0000313" key="2">
    <source>
        <dbReference type="EMBL" id="KAK7546268.1"/>
    </source>
</evidence>
<reference evidence="2 3" key="1">
    <citation type="submission" date="2024-04" db="EMBL/GenBank/DDBJ databases">
        <title>Phyllosticta paracitricarpa is synonymous to the EU quarantine fungus P. citricarpa based on phylogenomic analyses.</title>
        <authorList>
            <consortium name="Lawrence Berkeley National Laboratory"/>
            <person name="Van Ingen-Buijs V.A."/>
            <person name="Van Westerhoven A.C."/>
            <person name="Haridas S."/>
            <person name="Skiadas P."/>
            <person name="Martin F."/>
            <person name="Groenewald J.Z."/>
            <person name="Crous P.W."/>
            <person name="Seidl M.F."/>
        </authorList>
    </citation>
    <scope>NUCLEOTIDE SEQUENCE [LARGE SCALE GENOMIC DNA]</scope>
    <source>
        <strain evidence="2 3">CBS 122670</strain>
    </source>
</reference>
<dbReference type="EMBL" id="JBBPDW010000015">
    <property type="protein sequence ID" value="KAK7546268.1"/>
    <property type="molecule type" value="Genomic_DNA"/>
</dbReference>
<feature type="region of interest" description="Disordered" evidence="1">
    <location>
        <begin position="48"/>
        <end position="101"/>
    </location>
</feature>
<comment type="caution">
    <text evidence="2">The sequence shown here is derived from an EMBL/GenBank/DDBJ whole genome shotgun (WGS) entry which is preliminary data.</text>
</comment>
<gene>
    <name evidence="2" type="ORF">IWX46DRAFT_85473</name>
</gene>
<sequence>MIWHCELQCCYCPASNFRQTSHLRTHVRERHAGVNQFPELEVLPGKLGNEGKYPTECHKPRKPQDEVRSEQAAEATSAGQKTRKTLPKQLPLPDTPALLGEPQTRLGQSLAYANTSSEDVYGKCPARVNPGTVDLVSPAMTCFSEYHSASMSRDPSFASQSIYEQAFVYQPPMNQNPMNQPAAHQVSMIHQQFSRGVTYSTEVVPTTTGTVACYPPGYRPAKPYRSLPISPSISETPAVLENQPMQAQFYSEDSQDMLPQTAPADMSTYFAPSDNFQPANMAQFGMDGAENQQILAHLYSGDSQAMLPQTASADTAAFFTPSDSSPHNESTLQLTHMEQSMPMQLQEVILESSATTEALLAIDTKMDEFLDLVTSAQKAGANVEILKARLSQGFQDIERKIQLVHSLTTVQD</sequence>
<evidence type="ECO:0000313" key="3">
    <source>
        <dbReference type="Proteomes" id="UP001365128"/>
    </source>
</evidence>
<protein>
    <recommendedName>
        <fullName evidence="4">C2H2-type domain-containing protein</fullName>
    </recommendedName>
</protein>
<feature type="compositionally biased region" description="Basic and acidic residues" evidence="1">
    <location>
        <begin position="53"/>
        <end position="71"/>
    </location>
</feature>
<evidence type="ECO:0008006" key="4">
    <source>
        <dbReference type="Google" id="ProtNLM"/>
    </source>
</evidence>
<proteinExistence type="predicted"/>